<gene>
    <name evidence="2" type="ORF">UCDDA912_g09256</name>
</gene>
<accession>A0A0G2H6H8</accession>
<organism evidence="2 3">
    <name type="scientific">Diaporthe ampelina</name>
    <dbReference type="NCBI Taxonomy" id="1214573"/>
    <lineage>
        <taxon>Eukaryota</taxon>
        <taxon>Fungi</taxon>
        <taxon>Dikarya</taxon>
        <taxon>Ascomycota</taxon>
        <taxon>Pezizomycotina</taxon>
        <taxon>Sordariomycetes</taxon>
        <taxon>Sordariomycetidae</taxon>
        <taxon>Diaporthales</taxon>
        <taxon>Diaporthaceae</taxon>
        <taxon>Diaporthe</taxon>
    </lineage>
</organism>
<keyword evidence="3" id="KW-1185">Reference proteome</keyword>
<name>A0A0G2H6H8_9PEZI</name>
<reference evidence="2 3" key="1">
    <citation type="submission" date="2015-05" db="EMBL/GenBank/DDBJ databases">
        <title>Distinctive expansion of gene families associated with plant cell wall degradation and secondary metabolism in the genomes of grapevine trunk pathogens.</title>
        <authorList>
            <person name="Lawrence D.P."/>
            <person name="Travadon R."/>
            <person name="Rolshausen P.E."/>
            <person name="Baumgartner K."/>
        </authorList>
    </citation>
    <scope>NUCLEOTIDE SEQUENCE [LARGE SCALE GENOMIC DNA]</scope>
    <source>
        <strain evidence="2">DA912</strain>
    </source>
</reference>
<evidence type="ECO:0000313" key="3">
    <source>
        <dbReference type="Proteomes" id="UP000034680"/>
    </source>
</evidence>
<dbReference type="OrthoDB" id="47007at2759"/>
<dbReference type="AlphaFoldDB" id="A0A0G2H6H8"/>
<dbReference type="Proteomes" id="UP000034680">
    <property type="component" value="Unassembled WGS sequence"/>
</dbReference>
<keyword evidence="1" id="KW-0175">Coiled coil</keyword>
<evidence type="ECO:0000313" key="2">
    <source>
        <dbReference type="EMBL" id="KKY30783.1"/>
    </source>
</evidence>
<reference evidence="2 3" key="2">
    <citation type="submission" date="2015-05" db="EMBL/GenBank/DDBJ databases">
        <authorList>
            <person name="Morales-Cruz A."/>
            <person name="Amrine K.C."/>
            <person name="Cantu D."/>
        </authorList>
    </citation>
    <scope>NUCLEOTIDE SEQUENCE [LARGE SCALE GENOMIC DNA]</scope>
    <source>
        <strain evidence="2">DA912</strain>
    </source>
</reference>
<comment type="caution">
    <text evidence="2">The sequence shown here is derived from an EMBL/GenBank/DDBJ whole genome shotgun (WGS) entry which is preliminary data.</text>
</comment>
<evidence type="ECO:0000256" key="1">
    <source>
        <dbReference type="SAM" id="Coils"/>
    </source>
</evidence>
<feature type="coiled-coil region" evidence="1">
    <location>
        <begin position="1"/>
        <end position="43"/>
    </location>
</feature>
<proteinExistence type="predicted"/>
<sequence>MSELQGQVNELKQQVDGLNENMVEELEKLSEEIQVVSDDIENRVDFRVDDTTVGVKIELEEFIRDELKDVEEAVKGSLRRANTVPPLQYYFILLRRAI</sequence>
<dbReference type="EMBL" id="LCUC01000443">
    <property type="protein sequence ID" value="KKY30783.1"/>
    <property type="molecule type" value="Genomic_DNA"/>
</dbReference>
<protein>
    <submittedName>
        <fullName evidence="2">Uncharacterized protein</fullName>
    </submittedName>
</protein>